<keyword evidence="3" id="KW-1185">Reference proteome</keyword>
<feature type="region of interest" description="Disordered" evidence="1">
    <location>
        <begin position="1"/>
        <end position="25"/>
    </location>
</feature>
<feature type="compositionally biased region" description="Basic and acidic residues" evidence="1">
    <location>
        <begin position="73"/>
        <end position="87"/>
    </location>
</feature>
<evidence type="ECO:0000313" key="3">
    <source>
        <dbReference type="Proteomes" id="UP001147782"/>
    </source>
</evidence>
<organism evidence="2 3">
    <name type="scientific">Penicillium cataractarum</name>
    <dbReference type="NCBI Taxonomy" id="2100454"/>
    <lineage>
        <taxon>Eukaryota</taxon>
        <taxon>Fungi</taxon>
        <taxon>Dikarya</taxon>
        <taxon>Ascomycota</taxon>
        <taxon>Pezizomycotina</taxon>
        <taxon>Eurotiomycetes</taxon>
        <taxon>Eurotiomycetidae</taxon>
        <taxon>Eurotiales</taxon>
        <taxon>Aspergillaceae</taxon>
        <taxon>Penicillium</taxon>
    </lineage>
</organism>
<evidence type="ECO:0000313" key="2">
    <source>
        <dbReference type="EMBL" id="KAJ5381466.1"/>
    </source>
</evidence>
<dbReference type="GeneID" id="81436002"/>
<dbReference type="OrthoDB" id="203908at2759"/>
<protein>
    <submittedName>
        <fullName evidence="2">Uncharacterized protein</fullName>
    </submittedName>
</protein>
<dbReference type="Proteomes" id="UP001147782">
    <property type="component" value="Unassembled WGS sequence"/>
</dbReference>
<proteinExistence type="predicted"/>
<sequence>MASTEASPEASPEVSPGQRNSSSMLSVPDNIQELRDQIFNLATDAAIIMPTNEFHARMPLASHEMVAGPTLAEETHSNQSERGESKAHSSFRTTRRVCLHDQGGSYRGETRILRTSKEGHNHDYEAVEDKLPSGVRRLVAQEVAKGYGASQVVKALKKSNGNLEAL</sequence>
<name>A0A9W9SMX6_9EURO</name>
<dbReference type="EMBL" id="JAPZBS010000002">
    <property type="protein sequence ID" value="KAJ5381466.1"/>
    <property type="molecule type" value="Genomic_DNA"/>
</dbReference>
<gene>
    <name evidence="2" type="ORF">N7496_003894</name>
</gene>
<reference evidence="2" key="2">
    <citation type="journal article" date="2023" name="IMA Fungus">
        <title>Comparative genomic study of the Penicillium genus elucidates a diverse pangenome and 15 lateral gene transfer events.</title>
        <authorList>
            <person name="Petersen C."/>
            <person name="Sorensen T."/>
            <person name="Nielsen M.R."/>
            <person name="Sondergaard T.E."/>
            <person name="Sorensen J.L."/>
            <person name="Fitzpatrick D.A."/>
            <person name="Frisvad J.C."/>
            <person name="Nielsen K.L."/>
        </authorList>
    </citation>
    <scope>NUCLEOTIDE SEQUENCE</scope>
    <source>
        <strain evidence="2">IBT 29864</strain>
    </source>
</reference>
<reference evidence="2" key="1">
    <citation type="submission" date="2022-11" db="EMBL/GenBank/DDBJ databases">
        <authorList>
            <person name="Petersen C."/>
        </authorList>
    </citation>
    <scope>NUCLEOTIDE SEQUENCE</scope>
    <source>
        <strain evidence="2">IBT 29864</strain>
    </source>
</reference>
<dbReference type="RefSeq" id="XP_056559037.1">
    <property type="nucleotide sequence ID" value="XM_056696825.1"/>
</dbReference>
<evidence type="ECO:0000256" key="1">
    <source>
        <dbReference type="SAM" id="MobiDB-lite"/>
    </source>
</evidence>
<feature type="region of interest" description="Disordered" evidence="1">
    <location>
        <begin position="67"/>
        <end position="103"/>
    </location>
</feature>
<comment type="caution">
    <text evidence="2">The sequence shown here is derived from an EMBL/GenBank/DDBJ whole genome shotgun (WGS) entry which is preliminary data.</text>
</comment>
<dbReference type="AlphaFoldDB" id="A0A9W9SMX6"/>
<accession>A0A9W9SMX6</accession>